<reference evidence="6" key="2">
    <citation type="submission" date="2023-06" db="EMBL/GenBank/DDBJ databases">
        <authorList>
            <consortium name="Lawrence Berkeley National Laboratory"/>
            <person name="Haridas S."/>
            <person name="Hensen N."/>
            <person name="Bonometti L."/>
            <person name="Westerberg I."/>
            <person name="Brannstrom I.O."/>
            <person name="Guillou S."/>
            <person name="Cros-Aarteil S."/>
            <person name="Calhoun S."/>
            <person name="Kuo A."/>
            <person name="Mondo S."/>
            <person name="Pangilinan J."/>
            <person name="Riley R."/>
            <person name="LaButti K."/>
            <person name="Andreopoulos B."/>
            <person name="Lipzen A."/>
            <person name="Chen C."/>
            <person name="Yanf M."/>
            <person name="Daum C."/>
            <person name="Ng V."/>
            <person name="Clum A."/>
            <person name="Steindorff A."/>
            <person name="Ohm R."/>
            <person name="Martin F."/>
            <person name="Silar P."/>
            <person name="Natvig D."/>
            <person name="Lalanne C."/>
            <person name="Gautier V."/>
            <person name="Ament-velasquez S.L."/>
            <person name="Kruys A."/>
            <person name="Hutchinson M.I."/>
            <person name="Powell A.J."/>
            <person name="Barry K."/>
            <person name="Miller A.N."/>
            <person name="Grigoriev I.V."/>
            <person name="Debuchy R."/>
            <person name="Gladieux P."/>
            <person name="Thoren M.H."/>
            <person name="Johannesson H."/>
        </authorList>
    </citation>
    <scope>NUCLEOTIDE SEQUENCE</scope>
    <source>
        <strain evidence="6">CBS 232.78</strain>
    </source>
</reference>
<evidence type="ECO:0000313" key="7">
    <source>
        <dbReference type="Proteomes" id="UP001285441"/>
    </source>
</evidence>
<keyword evidence="7" id="KW-1185">Reference proteome</keyword>
<dbReference type="InterPro" id="IPR002401">
    <property type="entry name" value="Cyt_P450_E_grp-I"/>
</dbReference>
<dbReference type="PRINTS" id="PR00385">
    <property type="entry name" value="P450"/>
</dbReference>
<keyword evidence="3 4" id="KW-0408">Iron</keyword>
<dbReference type="InterPro" id="IPR036396">
    <property type="entry name" value="Cyt_P450_sf"/>
</dbReference>
<sequence>MLGLFISVLVVWSATSRIKKWYRLRHVPGPRITGFTTLWFAWRTARKTVHEDIVTLTEKYGPVVRIAPNEVIVNDLEALLRISSVRSEYRKGEWYKVGRVSPGKDHLLCISNPELRDKRKRQMMPGYSGRDNDGFEDGINRAIASWVDLIDRKYLGTGPEFCPLDLATQAHYYSFDALGELAYSNAPGYLAADKDLNDVIKISDATLPFIHVLGVYPEVFLLTHKWPLRYLLPRDGDKAGFGAIMGYIGKFIDDRLDVRAKPKRDMLQSFIDHGMTADELRQELTLQFFVGTDTTAHAIRIILLFLLTNPTAYQRLQRELDDAAASGLISSPIRDSEARSLPYLQAVIKEGLRIIPPVATGLFYKVVPPGGDTINGVFLPGGTNVATGSTMWSLCRQKSFWGLDAESFRPERWLEVKDDLKLQAMTKTVELVFGSGQFVCAGRQIAGMQLNKVIAELLRRYNFTLLDPMKPMTLIPVVGWIGHDLMVRAEKR</sequence>
<dbReference type="PRINTS" id="PR00463">
    <property type="entry name" value="EP450I"/>
</dbReference>
<evidence type="ECO:0000313" key="6">
    <source>
        <dbReference type="EMBL" id="KAK3386164.1"/>
    </source>
</evidence>
<feature type="signal peptide" evidence="5">
    <location>
        <begin position="1"/>
        <end position="16"/>
    </location>
</feature>
<evidence type="ECO:0000256" key="2">
    <source>
        <dbReference type="ARBA" id="ARBA00022723"/>
    </source>
</evidence>
<dbReference type="SUPFAM" id="SSF48264">
    <property type="entry name" value="Cytochrome P450"/>
    <property type="match status" value="1"/>
</dbReference>
<dbReference type="GO" id="GO:0005506">
    <property type="term" value="F:iron ion binding"/>
    <property type="evidence" value="ECO:0007669"/>
    <property type="project" value="InterPro"/>
</dbReference>
<proteinExistence type="predicted"/>
<dbReference type="Proteomes" id="UP001285441">
    <property type="component" value="Unassembled WGS sequence"/>
</dbReference>
<evidence type="ECO:0000256" key="3">
    <source>
        <dbReference type="ARBA" id="ARBA00023004"/>
    </source>
</evidence>
<dbReference type="EMBL" id="JAULSW010000004">
    <property type="protein sequence ID" value="KAK3386164.1"/>
    <property type="molecule type" value="Genomic_DNA"/>
</dbReference>
<gene>
    <name evidence="6" type="ORF">B0H63DRAFT_395173</name>
</gene>
<feature type="chain" id="PRO_5041970848" evidence="5">
    <location>
        <begin position="17"/>
        <end position="492"/>
    </location>
</feature>
<evidence type="ECO:0000256" key="5">
    <source>
        <dbReference type="SAM" id="SignalP"/>
    </source>
</evidence>
<feature type="binding site" description="axial binding residue" evidence="4">
    <location>
        <position position="440"/>
    </location>
    <ligand>
        <name>heme</name>
        <dbReference type="ChEBI" id="CHEBI:30413"/>
    </ligand>
    <ligandPart>
        <name>Fe</name>
        <dbReference type="ChEBI" id="CHEBI:18248"/>
    </ligandPart>
</feature>
<dbReference type="InterPro" id="IPR001128">
    <property type="entry name" value="Cyt_P450"/>
</dbReference>
<reference evidence="6" key="1">
    <citation type="journal article" date="2023" name="Mol. Phylogenet. Evol.">
        <title>Genome-scale phylogeny and comparative genomics of the fungal order Sordariales.</title>
        <authorList>
            <person name="Hensen N."/>
            <person name="Bonometti L."/>
            <person name="Westerberg I."/>
            <person name="Brannstrom I.O."/>
            <person name="Guillou S."/>
            <person name="Cros-Aarteil S."/>
            <person name="Calhoun S."/>
            <person name="Haridas S."/>
            <person name="Kuo A."/>
            <person name="Mondo S."/>
            <person name="Pangilinan J."/>
            <person name="Riley R."/>
            <person name="LaButti K."/>
            <person name="Andreopoulos B."/>
            <person name="Lipzen A."/>
            <person name="Chen C."/>
            <person name="Yan M."/>
            <person name="Daum C."/>
            <person name="Ng V."/>
            <person name="Clum A."/>
            <person name="Steindorff A."/>
            <person name="Ohm R.A."/>
            <person name="Martin F."/>
            <person name="Silar P."/>
            <person name="Natvig D.O."/>
            <person name="Lalanne C."/>
            <person name="Gautier V."/>
            <person name="Ament-Velasquez S.L."/>
            <person name="Kruys A."/>
            <person name="Hutchinson M.I."/>
            <person name="Powell A.J."/>
            <person name="Barry K."/>
            <person name="Miller A.N."/>
            <person name="Grigoriev I.V."/>
            <person name="Debuchy R."/>
            <person name="Gladieux P."/>
            <person name="Hiltunen Thoren M."/>
            <person name="Johannesson H."/>
        </authorList>
    </citation>
    <scope>NUCLEOTIDE SEQUENCE</scope>
    <source>
        <strain evidence="6">CBS 232.78</strain>
    </source>
</reference>
<dbReference type="Gene3D" id="1.10.630.10">
    <property type="entry name" value="Cytochrome P450"/>
    <property type="match status" value="1"/>
</dbReference>
<comment type="cofactor">
    <cofactor evidence="4">
        <name>heme</name>
        <dbReference type="ChEBI" id="CHEBI:30413"/>
    </cofactor>
</comment>
<protein>
    <submittedName>
        <fullName evidence="6">Cytochrome P450</fullName>
    </submittedName>
</protein>
<keyword evidence="1 4" id="KW-0349">Heme</keyword>
<name>A0AAE0NR53_9PEZI</name>
<comment type="caution">
    <text evidence="6">The sequence shown here is derived from an EMBL/GenBank/DDBJ whole genome shotgun (WGS) entry which is preliminary data.</text>
</comment>
<dbReference type="GO" id="GO:0020037">
    <property type="term" value="F:heme binding"/>
    <property type="evidence" value="ECO:0007669"/>
    <property type="project" value="InterPro"/>
</dbReference>
<dbReference type="Pfam" id="PF00067">
    <property type="entry name" value="p450"/>
    <property type="match status" value="1"/>
</dbReference>
<keyword evidence="5" id="KW-0732">Signal</keyword>
<organism evidence="6 7">
    <name type="scientific">Podospora didyma</name>
    <dbReference type="NCBI Taxonomy" id="330526"/>
    <lineage>
        <taxon>Eukaryota</taxon>
        <taxon>Fungi</taxon>
        <taxon>Dikarya</taxon>
        <taxon>Ascomycota</taxon>
        <taxon>Pezizomycotina</taxon>
        <taxon>Sordariomycetes</taxon>
        <taxon>Sordariomycetidae</taxon>
        <taxon>Sordariales</taxon>
        <taxon>Podosporaceae</taxon>
        <taxon>Podospora</taxon>
    </lineage>
</organism>
<evidence type="ECO:0000256" key="4">
    <source>
        <dbReference type="PIRSR" id="PIRSR602401-1"/>
    </source>
</evidence>
<keyword evidence="2 4" id="KW-0479">Metal-binding</keyword>
<dbReference type="CDD" id="cd11060">
    <property type="entry name" value="CYP57A1-like"/>
    <property type="match status" value="1"/>
</dbReference>
<accession>A0AAE0NR53</accession>
<dbReference type="GO" id="GO:0004497">
    <property type="term" value="F:monooxygenase activity"/>
    <property type="evidence" value="ECO:0007669"/>
    <property type="project" value="InterPro"/>
</dbReference>
<dbReference type="InterPro" id="IPR050121">
    <property type="entry name" value="Cytochrome_P450_monoxygenase"/>
</dbReference>
<dbReference type="GO" id="GO:0016705">
    <property type="term" value="F:oxidoreductase activity, acting on paired donors, with incorporation or reduction of molecular oxygen"/>
    <property type="evidence" value="ECO:0007669"/>
    <property type="project" value="InterPro"/>
</dbReference>
<dbReference type="AlphaFoldDB" id="A0AAE0NR53"/>
<evidence type="ECO:0000256" key="1">
    <source>
        <dbReference type="ARBA" id="ARBA00022617"/>
    </source>
</evidence>
<dbReference type="PANTHER" id="PTHR24305">
    <property type="entry name" value="CYTOCHROME P450"/>
    <property type="match status" value="1"/>
</dbReference>
<dbReference type="PANTHER" id="PTHR24305:SF168">
    <property type="entry name" value="P450, PUTATIVE (EUROFUNG)-RELATED"/>
    <property type="match status" value="1"/>
</dbReference>